<evidence type="ECO:0000256" key="1">
    <source>
        <dbReference type="SAM" id="SignalP"/>
    </source>
</evidence>
<reference evidence="2 3" key="1">
    <citation type="journal article" date="2015" name="Genome Biol. Evol.">
        <title>Phylogenomic analyses indicate that early fungi evolved digesting cell walls of algal ancestors of land plants.</title>
        <authorList>
            <person name="Chang Y."/>
            <person name="Wang S."/>
            <person name="Sekimoto S."/>
            <person name="Aerts A.L."/>
            <person name="Choi C."/>
            <person name="Clum A."/>
            <person name="LaButti K.M."/>
            <person name="Lindquist E.A."/>
            <person name="Yee Ngan C."/>
            <person name="Ohm R.A."/>
            <person name="Salamov A.A."/>
            <person name="Grigoriev I.V."/>
            <person name="Spatafora J.W."/>
            <person name="Berbee M.L."/>
        </authorList>
    </citation>
    <scope>NUCLEOTIDE SEQUENCE [LARGE SCALE GENOMIC DNA]</scope>
    <source>
        <strain evidence="2 3">NRRL 1564</strain>
    </source>
</reference>
<dbReference type="Proteomes" id="UP000242474">
    <property type="component" value="Unassembled WGS sequence"/>
</dbReference>
<gene>
    <name evidence="2" type="ORF">COEREDRAFT_6684</name>
</gene>
<feature type="signal peptide" evidence="1">
    <location>
        <begin position="1"/>
        <end position="23"/>
    </location>
</feature>
<organism evidence="2 3">
    <name type="scientific">Coemansia reversa (strain ATCC 12441 / NRRL 1564)</name>
    <dbReference type="NCBI Taxonomy" id="763665"/>
    <lineage>
        <taxon>Eukaryota</taxon>
        <taxon>Fungi</taxon>
        <taxon>Fungi incertae sedis</taxon>
        <taxon>Zoopagomycota</taxon>
        <taxon>Kickxellomycotina</taxon>
        <taxon>Kickxellomycetes</taxon>
        <taxon>Kickxellales</taxon>
        <taxon>Kickxellaceae</taxon>
        <taxon>Coemansia</taxon>
    </lineage>
</organism>
<evidence type="ECO:0000313" key="2">
    <source>
        <dbReference type="EMBL" id="PIA18452.1"/>
    </source>
</evidence>
<accession>A0A2G5BHK1</accession>
<keyword evidence="1" id="KW-0732">Signal</keyword>
<dbReference type="OrthoDB" id="10551847at2759"/>
<proteinExistence type="predicted"/>
<evidence type="ECO:0000313" key="3">
    <source>
        <dbReference type="Proteomes" id="UP000242474"/>
    </source>
</evidence>
<sequence length="182" mass="19719">MRFFTSAFIGMIAMLASFTTAASKDDCGISASDVTGASALLNRLQYSHDVEGVKKAAILLIQRFGFSDVRSKSAVQARVSMGISGLMNGNIDCDITAAQINDTNELLAKLQLDRTAKGVKQATKQIVAKYHINSSDSRAIIEKRVLVAITNTMHDNNDNIKAATVLTDLILSKEQYQCINSE</sequence>
<name>A0A2G5BHK1_COERN</name>
<dbReference type="EMBL" id="KZ303490">
    <property type="protein sequence ID" value="PIA18452.1"/>
    <property type="molecule type" value="Genomic_DNA"/>
</dbReference>
<feature type="chain" id="PRO_5013606218" evidence="1">
    <location>
        <begin position="24"/>
        <end position="182"/>
    </location>
</feature>
<keyword evidence="3" id="KW-1185">Reference proteome</keyword>
<protein>
    <submittedName>
        <fullName evidence="2">Uncharacterized protein</fullName>
    </submittedName>
</protein>
<dbReference type="AlphaFoldDB" id="A0A2G5BHK1"/>